<keyword evidence="2" id="KW-0808">Transferase</keyword>
<gene>
    <name evidence="4" type="ORF">UT23_C0016G0022</name>
</gene>
<comment type="caution">
    <text evidence="4">The sequence shown here is derived from an EMBL/GenBank/DDBJ whole genome shotgun (WGS) entry which is preliminary data.</text>
</comment>
<sequence>MVKLVRHSNNPILVPNRNNEWEASATYNPSVAKLGDKYFLVYRAFDSNGRSTVGLAEGSSPTAFSNRRLFIKPENKWEEFGCEDPRVVRVEDKYFISYTSISAWPPTMEGIKVGMAITTDFSNVDEKHPVTTFNSKALGFFPEKINGKYAAILAADTDKKPPKIALSYFDKKEDIWSEAYWNDWYAHLDDHAFNIPKRDEDHFEVGAAPLKCEAGWILIYSYIENYFTGSQGWRIDALLLDSQDPAKILGRTHEPLLYPIEDYEIYGNVHNIVFPSGAIIEEGELFVYYGGADTVSCVASCKLSDLVQELTSERAKP</sequence>
<dbReference type="EMBL" id="LBWA01000016">
    <property type="protein sequence ID" value="KKQ97205.1"/>
    <property type="molecule type" value="Genomic_DNA"/>
</dbReference>
<protein>
    <recommendedName>
        <fullName evidence="6">Glycosidase-related protein</fullName>
    </recommendedName>
</protein>
<dbReference type="CDD" id="cd18611">
    <property type="entry name" value="GH130"/>
    <property type="match status" value="1"/>
</dbReference>
<evidence type="ECO:0000256" key="3">
    <source>
        <dbReference type="ARBA" id="ARBA00024356"/>
    </source>
</evidence>
<dbReference type="Pfam" id="PF04041">
    <property type="entry name" value="Glyco_hydro_130"/>
    <property type="match status" value="1"/>
</dbReference>
<evidence type="ECO:0000256" key="1">
    <source>
        <dbReference type="ARBA" id="ARBA00022676"/>
    </source>
</evidence>
<dbReference type="Proteomes" id="UP000034325">
    <property type="component" value="Unassembled WGS sequence"/>
</dbReference>
<comment type="similarity">
    <text evidence="3">Belongs to the glycosyl hydrolase 130 family.</text>
</comment>
<organism evidence="4 5">
    <name type="scientific">Candidatus Woesebacteria bacterium GW2011_GWA1_39_12</name>
    <dbReference type="NCBI Taxonomy" id="1618549"/>
    <lineage>
        <taxon>Bacteria</taxon>
        <taxon>Candidatus Woeseibacteriota</taxon>
    </lineage>
</organism>
<evidence type="ECO:0000256" key="2">
    <source>
        <dbReference type="ARBA" id="ARBA00022679"/>
    </source>
</evidence>
<dbReference type="PANTHER" id="PTHR34106">
    <property type="entry name" value="GLYCOSIDASE"/>
    <property type="match status" value="1"/>
</dbReference>
<name>A0A0G0MA42_9BACT</name>
<dbReference type="InterPro" id="IPR007184">
    <property type="entry name" value="Mannoside_phosphorylase"/>
</dbReference>
<evidence type="ECO:0000313" key="5">
    <source>
        <dbReference type="Proteomes" id="UP000034325"/>
    </source>
</evidence>
<dbReference type="InterPro" id="IPR023296">
    <property type="entry name" value="Glyco_hydro_beta-prop_sf"/>
</dbReference>
<dbReference type="Gene3D" id="2.115.10.20">
    <property type="entry name" value="Glycosyl hydrolase domain, family 43"/>
    <property type="match status" value="1"/>
</dbReference>
<dbReference type="SUPFAM" id="SSF75005">
    <property type="entry name" value="Arabinanase/levansucrase/invertase"/>
    <property type="match status" value="1"/>
</dbReference>
<dbReference type="PANTHER" id="PTHR34106:SF5">
    <property type="entry name" value="GLYCOSIDASE"/>
    <property type="match status" value="1"/>
</dbReference>
<evidence type="ECO:0008006" key="6">
    <source>
        <dbReference type="Google" id="ProtNLM"/>
    </source>
</evidence>
<evidence type="ECO:0000313" key="4">
    <source>
        <dbReference type="EMBL" id="KKQ97205.1"/>
    </source>
</evidence>
<dbReference type="AlphaFoldDB" id="A0A0G0MA42"/>
<accession>A0A0G0MA42</accession>
<proteinExistence type="inferred from homology"/>
<dbReference type="GO" id="GO:0016757">
    <property type="term" value="F:glycosyltransferase activity"/>
    <property type="evidence" value="ECO:0007669"/>
    <property type="project" value="UniProtKB-KW"/>
</dbReference>
<keyword evidence="1" id="KW-0328">Glycosyltransferase</keyword>
<reference evidence="4 5" key="1">
    <citation type="journal article" date="2015" name="Nature">
        <title>rRNA introns, odd ribosomes, and small enigmatic genomes across a large radiation of phyla.</title>
        <authorList>
            <person name="Brown C.T."/>
            <person name="Hug L.A."/>
            <person name="Thomas B.C."/>
            <person name="Sharon I."/>
            <person name="Castelle C.J."/>
            <person name="Singh A."/>
            <person name="Wilkins M.J."/>
            <person name="Williams K.H."/>
            <person name="Banfield J.F."/>
        </authorList>
    </citation>
    <scope>NUCLEOTIDE SEQUENCE [LARGE SCALE GENOMIC DNA]</scope>
</reference>